<comment type="caution">
    <text evidence="1">The sequence shown here is derived from an EMBL/GenBank/DDBJ whole genome shotgun (WGS) entry which is preliminary data.</text>
</comment>
<reference evidence="1 2" key="1">
    <citation type="submission" date="2016-01" db="EMBL/GenBank/DDBJ databases">
        <title>Genome sequence of Clostridium neopropionicum X4, DSM-3847.</title>
        <authorList>
            <person name="Poehlein A."/>
            <person name="Beck M.H."/>
            <person name="Bengelsdorf F.R."/>
            <person name="Daniel R."/>
            <person name="Duerre P."/>
        </authorList>
    </citation>
    <scope>NUCLEOTIDE SEQUENCE [LARGE SCALE GENOMIC DNA]</scope>
    <source>
        <strain evidence="1 2">DSM-3847</strain>
    </source>
</reference>
<dbReference type="GO" id="GO:0003677">
    <property type="term" value="F:DNA binding"/>
    <property type="evidence" value="ECO:0007669"/>
    <property type="project" value="InterPro"/>
</dbReference>
<dbReference type="Gene3D" id="1.10.10.10">
    <property type="entry name" value="Winged helix-like DNA-binding domain superfamily/Winged helix DNA-binding domain"/>
    <property type="match status" value="1"/>
</dbReference>
<keyword evidence="2" id="KW-1185">Reference proteome</keyword>
<proteinExistence type="predicted"/>
<evidence type="ECO:0008006" key="3">
    <source>
        <dbReference type="Google" id="ProtNLM"/>
    </source>
</evidence>
<dbReference type="GO" id="GO:0006355">
    <property type="term" value="P:regulation of DNA-templated transcription"/>
    <property type="evidence" value="ECO:0007669"/>
    <property type="project" value="InterPro"/>
</dbReference>
<dbReference type="Proteomes" id="UP000070539">
    <property type="component" value="Unassembled WGS sequence"/>
</dbReference>
<gene>
    <name evidence="1" type="ORF">CLNEO_05530</name>
</gene>
<protein>
    <recommendedName>
        <fullName evidence="3">Sporulation initiation factor Spo0A C-terminal domain-containing protein</fullName>
    </recommendedName>
</protein>
<dbReference type="EMBL" id="LRVM01000001">
    <property type="protein sequence ID" value="KXL54447.1"/>
    <property type="molecule type" value="Genomic_DNA"/>
</dbReference>
<name>A0A136WIZ5_9FIRM</name>
<evidence type="ECO:0000313" key="2">
    <source>
        <dbReference type="Proteomes" id="UP000070539"/>
    </source>
</evidence>
<evidence type="ECO:0000313" key="1">
    <source>
        <dbReference type="EMBL" id="KXL54447.1"/>
    </source>
</evidence>
<dbReference type="SUPFAM" id="SSF46894">
    <property type="entry name" value="C-terminal effector domain of the bipartite response regulators"/>
    <property type="match status" value="1"/>
</dbReference>
<dbReference type="RefSeq" id="WP_066084043.1">
    <property type="nucleotide sequence ID" value="NZ_LRVM01000001.1"/>
</dbReference>
<dbReference type="InterPro" id="IPR036388">
    <property type="entry name" value="WH-like_DNA-bd_sf"/>
</dbReference>
<dbReference type="AlphaFoldDB" id="A0A136WIZ5"/>
<dbReference type="InterPro" id="IPR016032">
    <property type="entry name" value="Sig_transdc_resp-reg_C-effctor"/>
</dbReference>
<dbReference type="OrthoDB" id="1825248at2"/>
<sequence>MSNRKIYQKIAKENKINMCEVKQSMQSALDYAFGNPNNQSIIKAYQNQVPRRGEVPTPD</sequence>
<organism evidence="1 2">
    <name type="scientific">Anaerotignum neopropionicum</name>
    <dbReference type="NCBI Taxonomy" id="36847"/>
    <lineage>
        <taxon>Bacteria</taxon>
        <taxon>Bacillati</taxon>
        <taxon>Bacillota</taxon>
        <taxon>Clostridia</taxon>
        <taxon>Lachnospirales</taxon>
        <taxon>Anaerotignaceae</taxon>
        <taxon>Anaerotignum</taxon>
    </lineage>
</organism>
<accession>A0A136WIZ5</accession>